<reference evidence="1 2" key="1">
    <citation type="submission" date="2023-03" db="EMBL/GenBank/DDBJ databases">
        <title>Bacillus Genome Sequencing.</title>
        <authorList>
            <person name="Dunlap C."/>
        </authorList>
    </citation>
    <scope>NUCLEOTIDE SEQUENCE [LARGE SCALE GENOMIC DNA]</scope>
    <source>
        <strain evidence="1 2">BD-525</strain>
    </source>
</reference>
<gene>
    <name evidence="1" type="ORF">P4H66_09125</name>
</gene>
<keyword evidence="2" id="KW-1185">Reference proteome</keyword>
<organism evidence="1 2">
    <name type="scientific">Paenibacillus dokdonensis</name>
    <dbReference type="NCBI Taxonomy" id="2567944"/>
    <lineage>
        <taxon>Bacteria</taxon>
        <taxon>Bacillati</taxon>
        <taxon>Bacillota</taxon>
        <taxon>Bacilli</taxon>
        <taxon>Bacillales</taxon>
        <taxon>Paenibacillaceae</taxon>
        <taxon>Paenibacillus</taxon>
    </lineage>
</organism>
<protein>
    <submittedName>
        <fullName evidence="1">Uncharacterized protein</fullName>
    </submittedName>
</protein>
<dbReference type="EMBL" id="JARLKZ010000005">
    <property type="protein sequence ID" value="MEC0240007.1"/>
    <property type="molecule type" value="Genomic_DNA"/>
</dbReference>
<comment type="caution">
    <text evidence="1">The sequence shown here is derived from an EMBL/GenBank/DDBJ whole genome shotgun (WGS) entry which is preliminary data.</text>
</comment>
<sequence length="431" mass="49356">MTGIQVHPHDIVDEGMSQIIAYIRKLKDIRYVFPEVNTIFERNPNPVGKLPRNPVHEVVHGTGTMHAVLPAYGGSGLDQRREPSVTPDHDPLMMIKHAMQDEEFEVIPWLNILNGHFEGVALENNLVTDVYGNFIDHWLCPNAPDVIDFWEKTFVGLYERYGFTTYMIDRIRFPDWGGQEVNPKGLLTCFCPHCQQKMAEENLDINEVKKALETWAAQLMDKKFEIAVGFAAGNEHIQAWMKFRQRSVTGFVERLIQRVRKVNDSFNIWLDLWPPAYGWMLGQDYASLTKLSPALKHFPYHKLGGGADVQGLIHYLADTLEEQERAFQAFKLFFCLPYELTYEAFKKDGFPIQFVADQNNTVREKSAPGTRIFSGIQMWNISPGNLIEAVQAGESSAADDLLYYCYGWAGDELFEAIQSYREKGTNSSWKE</sequence>
<evidence type="ECO:0000313" key="1">
    <source>
        <dbReference type="EMBL" id="MEC0240007.1"/>
    </source>
</evidence>
<dbReference type="RefSeq" id="WP_326087347.1">
    <property type="nucleotide sequence ID" value="NZ_JARLKZ010000005.1"/>
</dbReference>
<accession>A0ABU6GPE0</accession>
<evidence type="ECO:0000313" key="2">
    <source>
        <dbReference type="Proteomes" id="UP001344632"/>
    </source>
</evidence>
<dbReference type="Gene3D" id="3.20.20.80">
    <property type="entry name" value="Glycosidases"/>
    <property type="match status" value="1"/>
</dbReference>
<dbReference type="Proteomes" id="UP001344632">
    <property type="component" value="Unassembled WGS sequence"/>
</dbReference>
<proteinExistence type="predicted"/>
<name>A0ABU6GPE0_9BACL</name>